<dbReference type="Pfam" id="PF13349">
    <property type="entry name" value="DUF4097"/>
    <property type="match status" value="1"/>
</dbReference>
<feature type="domain" description="DUF4097" evidence="2">
    <location>
        <begin position="136"/>
        <end position="249"/>
    </location>
</feature>
<protein>
    <recommendedName>
        <fullName evidence="2">DUF4097 domain-containing protein</fullName>
    </recommendedName>
</protein>
<reference evidence="3 4" key="1">
    <citation type="submission" date="2021-05" db="EMBL/GenBank/DDBJ databases">
        <title>A Polyphasic approach of four new species of the genus Ohtaekwangia: Ohtaekwangia histidinii sp. nov., Ohtaekwangia cretensis sp. nov., Ohtaekwangia indiensis sp. nov., Ohtaekwangia reichenbachii sp. nov. from diverse environment.</title>
        <authorList>
            <person name="Octaviana S."/>
        </authorList>
    </citation>
    <scope>NUCLEOTIDE SEQUENCE [LARGE SCALE GENOMIC DNA]</scope>
    <source>
        <strain evidence="3 4">PWU4</strain>
    </source>
</reference>
<feature type="chain" id="PRO_5042865506" description="DUF4097 domain-containing protein" evidence="1">
    <location>
        <begin position="21"/>
        <end position="255"/>
    </location>
</feature>
<dbReference type="AlphaFoldDB" id="A0AAP2DJI0"/>
<keyword evidence="4" id="KW-1185">Reference proteome</keyword>
<feature type="signal peptide" evidence="1">
    <location>
        <begin position="1"/>
        <end position="20"/>
    </location>
</feature>
<comment type="caution">
    <text evidence="3">The sequence shown here is derived from an EMBL/GenBank/DDBJ whole genome shotgun (WGS) entry which is preliminary data.</text>
</comment>
<evidence type="ECO:0000313" key="4">
    <source>
        <dbReference type="Proteomes" id="UP001319200"/>
    </source>
</evidence>
<sequence>MKKKLLMVVLGAMISGIVCAQDYKVSKSSGTLDIREVNDVSVEGYDGNEIIFSARGNDRSSDERAQGLRAVSSLGLEDNTGLGLSVVDKGQVIEVRQLKKMGGPDVTIKVPKGVKVFYSHNSPHGSEVQFRNVEGEIEVSTVHSGVRLTNVTGPMEVKTVHGGIEAVLGAALKNPVSIQSVHGHVDVALPVTTKANLKLASSHGEILVDPDFKIEIERTGDLVRYSDKVNGKINGGGINITLSASHDNVYLRKMK</sequence>
<evidence type="ECO:0000256" key="1">
    <source>
        <dbReference type="SAM" id="SignalP"/>
    </source>
</evidence>
<evidence type="ECO:0000313" key="3">
    <source>
        <dbReference type="EMBL" id="MBT1696147.1"/>
    </source>
</evidence>
<dbReference type="RefSeq" id="WP_254161172.1">
    <property type="nucleotide sequence ID" value="NZ_JAHESF010000003.1"/>
</dbReference>
<accession>A0AAP2DJI0</accession>
<keyword evidence="1" id="KW-0732">Signal</keyword>
<gene>
    <name evidence="3" type="ORF">KK083_04630</name>
</gene>
<dbReference type="EMBL" id="JAHESF010000003">
    <property type="protein sequence ID" value="MBT1696147.1"/>
    <property type="molecule type" value="Genomic_DNA"/>
</dbReference>
<dbReference type="Proteomes" id="UP001319200">
    <property type="component" value="Unassembled WGS sequence"/>
</dbReference>
<evidence type="ECO:0000259" key="2">
    <source>
        <dbReference type="Pfam" id="PF13349"/>
    </source>
</evidence>
<organism evidence="3 4">
    <name type="scientific">Chryseosolibacter histidini</name>
    <dbReference type="NCBI Taxonomy" id="2782349"/>
    <lineage>
        <taxon>Bacteria</taxon>
        <taxon>Pseudomonadati</taxon>
        <taxon>Bacteroidota</taxon>
        <taxon>Cytophagia</taxon>
        <taxon>Cytophagales</taxon>
        <taxon>Chryseotaleaceae</taxon>
        <taxon>Chryseosolibacter</taxon>
    </lineage>
</organism>
<proteinExistence type="predicted"/>
<dbReference type="InterPro" id="IPR025164">
    <property type="entry name" value="Toastrack_DUF4097"/>
</dbReference>
<name>A0AAP2DJI0_9BACT</name>